<accession>A0ABQ9I217</accession>
<dbReference type="PANTHER" id="PTHR10773">
    <property type="entry name" value="DNA-DIRECTED RNA POLYMERASES I, II, AND III SUBUNIT RPABC2"/>
    <property type="match status" value="1"/>
</dbReference>
<sequence length="243" mass="28312">MKVCKKSFIKSYGTSSKRVRRLQILLLLGQTTKDMRWQEDNRTSVPNGDVQVIKDHISSFPVKVSHHASKEMKYIDAQLDIKKIHTIFKEKSPNSKVKYSFYYKVFKDNFNIHFGRPTCGEYEQRKVKIKNPNLNDCAKRVAMAELAVHERSNEFYNTMKETKRICKTNDSVLGLTFDYMQNTSLPCIPVQELFYYRQLSVFPFTSADVAGKFTVNMVTSDDVLDFKTCWPSNYKITYLSLES</sequence>
<dbReference type="EMBL" id="JARBHB010000003">
    <property type="protein sequence ID" value="KAJ8890048.1"/>
    <property type="molecule type" value="Genomic_DNA"/>
</dbReference>
<dbReference type="Proteomes" id="UP001159363">
    <property type="component" value="Chromosome 3"/>
</dbReference>
<reference evidence="1 2" key="1">
    <citation type="submission" date="2023-02" db="EMBL/GenBank/DDBJ databases">
        <title>LHISI_Scaffold_Assembly.</title>
        <authorList>
            <person name="Stuart O.P."/>
            <person name="Cleave R."/>
            <person name="Magrath M.J.L."/>
            <person name="Mikheyev A.S."/>
        </authorList>
    </citation>
    <scope>NUCLEOTIDE SEQUENCE [LARGE SCALE GENOMIC DNA]</scope>
    <source>
        <strain evidence="1">Daus_M_001</strain>
        <tissue evidence="1">Leg muscle</tissue>
    </source>
</reference>
<protein>
    <submittedName>
        <fullName evidence="1">Uncharacterized protein</fullName>
    </submittedName>
</protein>
<organism evidence="1 2">
    <name type="scientific">Dryococelus australis</name>
    <dbReference type="NCBI Taxonomy" id="614101"/>
    <lineage>
        <taxon>Eukaryota</taxon>
        <taxon>Metazoa</taxon>
        <taxon>Ecdysozoa</taxon>
        <taxon>Arthropoda</taxon>
        <taxon>Hexapoda</taxon>
        <taxon>Insecta</taxon>
        <taxon>Pterygota</taxon>
        <taxon>Neoptera</taxon>
        <taxon>Polyneoptera</taxon>
        <taxon>Phasmatodea</taxon>
        <taxon>Verophasmatodea</taxon>
        <taxon>Anareolatae</taxon>
        <taxon>Phasmatidae</taxon>
        <taxon>Eurycanthinae</taxon>
        <taxon>Dryococelus</taxon>
    </lineage>
</organism>
<evidence type="ECO:0000313" key="2">
    <source>
        <dbReference type="Proteomes" id="UP001159363"/>
    </source>
</evidence>
<gene>
    <name evidence="1" type="ORF">PR048_009554</name>
</gene>
<proteinExistence type="predicted"/>
<keyword evidence="2" id="KW-1185">Reference proteome</keyword>
<evidence type="ECO:0000313" key="1">
    <source>
        <dbReference type="EMBL" id="KAJ8890048.1"/>
    </source>
</evidence>
<name>A0ABQ9I217_9NEOP</name>
<dbReference type="PANTHER" id="PTHR10773:SF19">
    <property type="match status" value="1"/>
</dbReference>
<comment type="caution">
    <text evidence="1">The sequence shown here is derived from an EMBL/GenBank/DDBJ whole genome shotgun (WGS) entry which is preliminary data.</text>
</comment>